<evidence type="ECO:0008006" key="3">
    <source>
        <dbReference type="Google" id="ProtNLM"/>
    </source>
</evidence>
<protein>
    <recommendedName>
        <fullName evidence="3">Coenzyme F390 synthetase</fullName>
    </recommendedName>
</protein>
<dbReference type="RefSeq" id="WP_087144656.1">
    <property type="nucleotide sequence ID" value="NZ_FUKI01000142.1"/>
</dbReference>
<dbReference type="AlphaFoldDB" id="A0A1R4HFW5"/>
<dbReference type="InterPro" id="IPR053158">
    <property type="entry name" value="CapK_Type1_Caps_Biosynth"/>
</dbReference>
<keyword evidence="2" id="KW-1185">Reference proteome</keyword>
<proteinExistence type="predicted"/>
<dbReference type="PANTHER" id="PTHR36932">
    <property type="entry name" value="CAPSULAR POLYSACCHARIDE BIOSYNTHESIS PROTEIN"/>
    <property type="match status" value="1"/>
</dbReference>
<sequence length="458" mass="52624">MYATYLYRHSPVWAQELLISGSSIIQKILRESLVFKKMLAETEARQYWSTEQLNQWRDDQLRIILHRAQTVVPYYRQHYGHLSLAHDDPITQLERYSLLHKNHIINAPNAFLATDIHGYRHVSSKTSGTTGTPLTVYKTFNSINRENAFVWRQMHWANFHQGEKMATLFGALVVPEPRHSKSTVFWRMDRAANILFMSSYHLAEQNIPAYLSALRRFDPAIIRAYPSSISYLANWLWHRGQHAQLPSLKSITTSSETLSTLQRERIETTFGVKVFDWYGGSERVAAIGTCEYGHYHVIEDYGYVEFGPRLSNGFCEIIGTGFINHLMPLIRYATGDLVELDNSHEPCTCGRVFRRVKRIMGRLNDVIKTPDGRTIGLIDPIYNGLSEISEAQVVQNTLESIEIRVVTVNQHPLSQDTRTRLISNIRARVGLDMDVHVIEIDNLPRTNNGKIRTIVSNI</sequence>
<dbReference type="EMBL" id="FUKI01000142">
    <property type="protein sequence ID" value="SJM95138.1"/>
    <property type="molecule type" value="Genomic_DNA"/>
</dbReference>
<gene>
    <name evidence="1" type="ORF">CRENPOLYSF1_640034</name>
</gene>
<evidence type="ECO:0000313" key="1">
    <source>
        <dbReference type="EMBL" id="SJM95138.1"/>
    </source>
</evidence>
<dbReference type="InterPro" id="IPR042099">
    <property type="entry name" value="ANL_N_sf"/>
</dbReference>
<evidence type="ECO:0000313" key="2">
    <source>
        <dbReference type="Proteomes" id="UP000195667"/>
    </source>
</evidence>
<dbReference type="Proteomes" id="UP000195667">
    <property type="component" value="Unassembled WGS sequence"/>
</dbReference>
<reference evidence="2" key="1">
    <citation type="submission" date="2017-02" db="EMBL/GenBank/DDBJ databases">
        <authorList>
            <person name="Daims H."/>
        </authorList>
    </citation>
    <scope>NUCLEOTIDE SEQUENCE [LARGE SCALE GENOMIC DNA]</scope>
</reference>
<dbReference type="Gene3D" id="3.40.50.12780">
    <property type="entry name" value="N-terminal domain of ligase-like"/>
    <property type="match status" value="1"/>
</dbReference>
<organism evidence="1 2">
    <name type="scientific">Crenothrix polyspora</name>
    <dbReference type="NCBI Taxonomy" id="360316"/>
    <lineage>
        <taxon>Bacteria</taxon>
        <taxon>Pseudomonadati</taxon>
        <taxon>Pseudomonadota</taxon>
        <taxon>Gammaproteobacteria</taxon>
        <taxon>Methylococcales</taxon>
        <taxon>Crenotrichaceae</taxon>
        <taxon>Crenothrix</taxon>
    </lineage>
</organism>
<dbReference type="PANTHER" id="PTHR36932:SF1">
    <property type="entry name" value="CAPSULAR POLYSACCHARIDE BIOSYNTHESIS PROTEIN"/>
    <property type="match status" value="1"/>
</dbReference>
<accession>A0A1R4HFW5</accession>
<name>A0A1R4HFW5_9GAMM</name>
<dbReference type="OrthoDB" id="580775at2"/>
<dbReference type="SUPFAM" id="SSF56801">
    <property type="entry name" value="Acetyl-CoA synthetase-like"/>
    <property type="match status" value="1"/>
</dbReference>